<dbReference type="Proteomes" id="UP001595632">
    <property type="component" value="Unassembled WGS sequence"/>
</dbReference>
<protein>
    <submittedName>
        <fullName evidence="6">Hemolysin III family protein</fullName>
    </submittedName>
</protein>
<accession>A0ABV7GNY8</accession>
<feature type="transmembrane region" description="Helical" evidence="5">
    <location>
        <begin position="134"/>
        <end position="155"/>
    </location>
</feature>
<name>A0ABV7GNY8_9RHOB</name>
<dbReference type="Pfam" id="PF03006">
    <property type="entry name" value="HlyIII"/>
    <property type="match status" value="1"/>
</dbReference>
<feature type="transmembrane region" description="Helical" evidence="5">
    <location>
        <begin position="161"/>
        <end position="181"/>
    </location>
</feature>
<evidence type="ECO:0000256" key="5">
    <source>
        <dbReference type="SAM" id="Phobius"/>
    </source>
</evidence>
<sequence length="215" mass="22942">MADDCPVYSRPELISDAVVHIAALVLAMGAVPVLITLTAVWHGAAPSVLGVSLYGATLIVMLGASLAYNHIPRPDWKRLLLKLDQSAIYMKIAGTYTPFSLMSGAGRGLLAAIWAVAVIASVCNFVLPRRPALLGIGICLAMGWAVVVGGQDLIAELPTSVIVLMVVGGALYSLGTFFLMWDRLRFHNTIWHVFVVAASVVFFVAIFMHSAHSAI</sequence>
<keyword evidence="3 5" id="KW-1133">Transmembrane helix</keyword>
<organism evidence="6 7">
    <name type="scientific">Psychromarinibacter halotolerans</name>
    <dbReference type="NCBI Taxonomy" id="1775175"/>
    <lineage>
        <taxon>Bacteria</taxon>
        <taxon>Pseudomonadati</taxon>
        <taxon>Pseudomonadota</taxon>
        <taxon>Alphaproteobacteria</taxon>
        <taxon>Rhodobacterales</taxon>
        <taxon>Paracoccaceae</taxon>
        <taxon>Psychromarinibacter</taxon>
    </lineage>
</organism>
<evidence type="ECO:0000256" key="4">
    <source>
        <dbReference type="ARBA" id="ARBA00023136"/>
    </source>
</evidence>
<evidence type="ECO:0000256" key="2">
    <source>
        <dbReference type="ARBA" id="ARBA00022692"/>
    </source>
</evidence>
<reference evidence="7" key="1">
    <citation type="journal article" date="2019" name="Int. J. Syst. Evol. Microbiol.">
        <title>The Global Catalogue of Microorganisms (GCM) 10K type strain sequencing project: providing services to taxonomists for standard genome sequencing and annotation.</title>
        <authorList>
            <consortium name="The Broad Institute Genomics Platform"/>
            <consortium name="The Broad Institute Genome Sequencing Center for Infectious Disease"/>
            <person name="Wu L."/>
            <person name="Ma J."/>
        </authorList>
    </citation>
    <scope>NUCLEOTIDE SEQUENCE [LARGE SCALE GENOMIC DNA]</scope>
    <source>
        <strain evidence="7">KCTC 52366</strain>
    </source>
</reference>
<feature type="transmembrane region" description="Helical" evidence="5">
    <location>
        <begin position="17"/>
        <end position="41"/>
    </location>
</feature>
<comment type="subcellular location">
    <subcellularLocation>
        <location evidence="1">Membrane</location>
        <topology evidence="1">Multi-pass membrane protein</topology>
    </subcellularLocation>
</comment>
<dbReference type="EMBL" id="JBHRTB010000010">
    <property type="protein sequence ID" value="MFC3143160.1"/>
    <property type="molecule type" value="Genomic_DNA"/>
</dbReference>
<feature type="transmembrane region" description="Helical" evidence="5">
    <location>
        <begin position="48"/>
        <end position="71"/>
    </location>
</feature>
<dbReference type="InterPro" id="IPR004254">
    <property type="entry name" value="AdipoR/HlyIII-related"/>
</dbReference>
<evidence type="ECO:0000256" key="3">
    <source>
        <dbReference type="ARBA" id="ARBA00022989"/>
    </source>
</evidence>
<evidence type="ECO:0000313" key="7">
    <source>
        <dbReference type="Proteomes" id="UP001595632"/>
    </source>
</evidence>
<keyword evidence="2 5" id="KW-0812">Transmembrane</keyword>
<evidence type="ECO:0000256" key="1">
    <source>
        <dbReference type="ARBA" id="ARBA00004141"/>
    </source>
</evidence>
<comment type="caution">
    <text evidence="6">The sequence shown here is derived from an EMBL/GenBank/DDBJ whole genome shotgun (WGS) entry which is preliminary data.</text>
</comment>
<evidence type="ECO:0000313" key="6">
    <source>
        <dbReference type="EMBL" id="MFC3143160.1"/>
    </source>
</evidence>
<dbReference type="RefSeq" id="WP_275633137.1">
    <property type="nucleotide sequence ID" value="NZ_JARGYD010000004.1"/>
</dbReference>
<feature type="transmembrane region" description="Helical" evidence="5">
    <location>
        <begin position="108"/>
        <end position="127"/>
    </location>
</feature>
<feature type="transmembrane region" description="Helical" evidence="5">
    <location>
        <begin position="193"/>
        <end position="212"/>
    </location>
</feature>
<keyword evidence="4 5" id="KW-0472">Membrane</keyword>
<keyword evidence="7" id="KW-1185">Reference proteome</keyword>
<proteinExistence type="predicted"/>
<gene>
    <name evidence="6" type="ORF">ACFOGP_10595</name>
</gene>